<dbReference type="EMBL" id="GGEC01078302">
    <property type="protein sequence ID" value="MBX58786.1"/>
    <property type="molecule type" value="Transcribed_RNA"/>
</dbReference>
<name>A0A2P2PVM7_RHIMU</name>
<evidence type="ECO:0000313" key="2">
    <source>
        <dbReference type="EMBL" id="MBX58786.1"/>
    </source>
</evidence>
<evidence type="ECO:0000256" key="1">
    <source>
        <dbReference type="SAM" id="MobiDB-lite"/>
    </source>
</evidence>
<proteinExistence type="predicted"/>
<dbReference type="AlphaFoldDB" id="A0A2P2PVM7"/>
<organism evidence="2">
    <name type="scientific">Rhizophora mucronata</name>
    <name type="common">Asiatic mangrove</name>
    <dbReference type="NCBI Taxonomy" id="61149"/>
    <lineage>
        <taxon>Eukaryota</taxon>
        <taxon>Viridiplantae</taxon>
        <taxon>Streptophyta</taxon>
        <taxon>Embryophyta</taxon>
        <taxon>Tracheophyta</taxon>
        <taxon>Spermatophyta</taxon>
        <taxon>Magnoliopsida</taxon>
        <taxon>eudicotyledons</taxon>
        <taxon>Gunneridae</taxon>
        <taxon>Pentapetalae</taxon>
        <taxon>rosids</taxon>
        <taxon>fabids</taxon>
        <taxon>Malpighiales</taxon>
        <taxon>Rhizophoraceae</taxon>
        <taxon>Rhizophora</taxon>
    </lineage>
</organism>
<feature type="region of interest" description="Disordered" evidence="1">
    <location>
        <begin position="22"/>
        <end position="53"/>
    </location>
</feature>
<accession>A0A2P2PVM7</accession>
<sequence>MERKARLLRPCRSIESLLLLLPSPPSSSSMDRSRSSQSEISRISSEVRCSILA</sequence>
<protein>
    <submittedName>
        <fullName evidence="2">Putative disease resistance RPP13-like protein 1</fullName>
    </submittedName>
</protein>
<reference evidence="2" key="1">
    <citation type="submission" date="2018-02" db="EMBL/GenBank/DDBJ databases">
        <title>Rhizophora mucronata_Transcriptome.</title>
        <authorList>
            <person name="Meera S.P."/>
            <person name="Sreeshan A."/>
            <person name="Augustine A."/>
        </authorList>
    </citation>
    <scope>NUCLEOTIDE SEQUENCE</scope>
    <source>
        <tissue evidence="2">Leaf</tissue>
    </source>
</reference>